<keyword evidence="4" id="KW-0027">Amidation</keyword>
<dbReference type="AlphaFoldDB" id="A0A7J7S3W8"/>
<evidence type="ECO:0000256" key="3">
    <source>
        <dbReference type="ARBA" id="ARBA00022525"/>
    </source>
</evidence>
<dbReference type="GO" id="GO:0007218">
    <property type="term" value="P:neuropeptide signaling pathway"/>
    <property type="evidence" value="ECO:0007669"/>
    <property type="project" value="UniProtKB-KW"/>
</dbReference>
<dbReference type="EMBL" id="JACAGB010000053">
    <property type="protein sequence ID" value="KAF6283142.1"/>
    <property type="molecule type" value="Genomic_DNA"/>
</dbReference>
<feature type="signal peptide" evidence="7">
    <location>
        <begin position="1"/>
        <end position="18"/>
    </location>
</feature>
<feature type="chain" id="PRO_5029555443" evidence="7">
    <location>
        <begin position="19"/>
        <end position="136"/>
    </location>
</feature>
<dbReference type="GO" id="GO:0031854">
    <property type="term" value="F:orexigenic neuropeptide QRFP receptor binding"/>
    <property type="evidence" value="ECO:0007669"/>
    <property type="project" value="InterPro"/>
</dbReference>
<evidence type="ECO:0000256" key="1">
    <source>
        <dbReference type="ARBA" id="ARBA00004613"/>
    </source>
</evidence>
<reference evidence="8 9" key="1">
    <citation type="journal article" date="2020" name="Nature">
        <title>Six reference-quality genomes reveal evolution of bat adaptations.</title>
        <authorList>
            <person name="Jebb D."/>
            <person name="Huang Z."/>
            <person name="Pippel M."/>
            <person name="Hughes G.M."/>
            <person name="Lavrichenko K."/>
            <person name="Devanna P."/>
            <person name="Winkler S."/>
            <person name="Jermiin L.S."/>
            <person name="Skirmuntt E.C."/>
            <person name="Katzourakis A."/>
            <person name="Burkitt-Gray L."/>
            <person name="Ray D.A."/>
            <person name="Sullivan K.A.M."/>
            <person name="Roscito J.G."/>
            <person name="Kirilenko B.M."/>
            <person name="Davalos L.M."/>
            <person name="Corthals A.P."/>
            <person name="Power M.L."/>
            <person name="Jones G."/>
            <person name="Ransome R.D."/>
            <person name="Dechmann D.K.N."/>
            <person name="Locatelli A.G."/>
            <person name="Puechmaille S.J."/>
            <person name="Fedrigo O."/>
            <person name="Jarvis E.D."/>
            <person name="Hiller M."/>
            <person name="Vernes S.C."/>
            <person name="Myers E.W."/>
            <person name="Teeling E.C."/>
        </authorList>
    </citation>
    <scope>NUCLEOTIDE SEQUENCE [LARGE SCALE GENOMIC DNA]</scope>
    <source>
        <strain evidence="8">MPipKuh1</strain>
        <tissue evidence="8">Flight muscle</tissue>
    </source>
</reference>
<dbReference type="Proteomes" id="UP000558488">
    <property type="component" value="Unassembled WGS sequence"/>
</dbReference>
<evidence type="ECO:0000256" key="5">
    <source>
        <dbReference type="ARBA" id="ARBA00023320"/>
    </source>
</evidence>
<comment type="caution">
    <text evidence="8">The sequence shown here is derived from an EMBL/GenBank/DDBJ whole genome shotgun (WGS) entry which is preliminary data.</text>
</comment>
<accession>A0A7J7S3W8</accession>
<comment type="subcellular location">
    <subcellularLocation>
        <location evidence="1">Secreted</location>
    </subcellularLocation>
</comment>
<dbReference type="InterPro" id="IPR024565">
    <property type="entry name" value="P518"/>
</dbReference>
<evidence type="ECO:0000256" key="7">
    <source>
        <dbReference type="SAM" id="SignalP"/>
    </source>
</evidence>
<evidence type="ECO:0000256" key="2">
    <source>
        <dbReference type="ARBA" id="ARBA00005516"/>
    </source>
</evidence>
<dbReference type="GO" id="GO:0005184">
    <property type="term" value="F:neuropeptide hormone activity"/>
    <property type="evidence" value="ECO:0007669"/>
    <property type="project" value="TreeGrafter"/>
</dbReference>
<evidence type="ECO:0000313" key="8">
    <source>
        <dbReference type="EMBL" id="KAF6283142.1"/>
    </source>
</evidence>
<dbReference type="PANTHER" id="PTHR36476:SF1">
    <property type="entry name" value="OREXIGENIC NEUROPEPTIDE QRFP"/>
    <property type="match status" value="1"/>
</dbReference>
<keyword evidence="3" id="KW-0964">Secreted</keyword>
<protein>
    <submittedName>
        <fullName evidence="8">Pyroglutamylated RFamide peptide</fullName>
    </submittedName>
</protein>
<gene>
    <name evidence="8" type="ORF">mPipKuh1_014437</name>
</gene>
<organism evidence="8 9">
    <name type="scientific">Pipistrellus kuhlii</name>
    <name type="common">Kuhl's pipistrelle</name>
    <dbReference type="NCBI Taxonomy" id="59472"/>
    <lineage>
        <taxon>Eukaryota</taxon>
        <taxon>Metazoa</taxon>
        <taxon>Chordata</taxon>
        <taxon>Craniata</taxon>
        <taxon>Vertebrata</taxon>
        <taxon>Euteleostomi</taxon>
        <taxon>Mammalia</taxon>
        <taxon>Eutheria</taxon>
        <taxon>Laurasiatheria</taxon>
        <taxon>Chiroptera</taxon>
        <taxon>Yangochiroptera</taxon>
        <taxon>Vespertilionidae</taxon>
        <taxon>Pipistrellus</taxon>
    </lineage>
</organism>
<keyword evidence="7" id="KW-0732">Signal</keyword>
<dbReference type="Pfam" id="PF11109">
    <property type="entry name" value="RFamide_26RFa"/>
    <property type="match status" value="1"/>
</dbReference>
<evidence type="ECO:0000256" key="6">
    <source>
        <dbReference type="SAM" id="MobiDB-lite"/>
    </source>
</evidence>
<proteinExistence type="inferred from homology"/>
<dbReference type="GO" id="GO:0005576">
    <property type="term" value="C:extracellular region"/>
    <property type="evidence" value="ECO:0007669"/>
    <property type="project" value="UniProtKB-SubCell"/>
</dbReference>
<keyword evidence="5" id="KW-0527">Neuropeptide</keyword>
<keyword evidence="9" id="KW-1185">Reference proteome</keyword>
<comment type="similarity">
    <text evidence="2">Belongs to the RFamide neuropeptide family.</text>
</comment>
<dbReference type="OrthoDB" id="9831857at2759"/>
<evidence type="ECO:0000313" key="9">
    <source>
        <dbReference type="Proteomes" id="UP000558488"/>
    </source>
</evidence>
<name>A0A7J7S3W8_PIPKU</name>
<sequence length="136" mass="14374">MVRPRLLSCLLLLPLAACFPVLDLEAPMDTPGGTGGERGWARLAGGRAVRSPGGPSPWPGAPRPHALQVVAQELLLSGRARTGIRLRSERQEEGPGAAGLLRAEGDQAGSPLGTLAEELSGYSRKKGGFHFRFGRR</sequence>
<dbReference type="PANTHER" id="PTHR36476">
    <property type="entry name" value="OREXIGENIC NEUROPEPTIDE QRFP"/>
    <property type="match status" value="1"/>
</dbReference>
<evidence type="ECO:0000256" key="4">
    <source>
        <dbReference type="ARBA" id="ARBA00022815"/>
    </source>
</evidence>
<feature type="region of interest" description="Disordered" evidence="6">
    <location>
        <begin position="85"/>
        <end position="109"/>
    </location>
</feature>